<gene>
    <name evidence="3" type="ORF">POBO1169_LOCUS1385</name>
</gene>
<evidence type="ECO:0000313" key="3">
    <source>
        <dbReference type="EMBL" id="CAD8650120.1"/>
    </source>
</evidence>
<keyword evidence="1" id="KW-1133">Transmembrane helix</keyword>
<name>A0A7S0MVD7_9CHLO</name>
<evidence type="ECO:0000256" key="2">
    <source>
        <dbReference type="SAM" id="SignalP"/>
    </source>
</evidence>
<dbReference type="EMBL" id="HBFA01002778">
    <property type="protein sequence ID" value="CAD8650120.1"/>
    <property type="molecule type" value="Transcribed_RNA"/>
</dbReference>
<evidence type="ECO:0008006" key="4">
    <source>
        <dbReference type="Google" id="ProtNLM"/>
    </source>
</evidence>
<keyword evidence="1" id="KW-0472">Membrane</keyword>
<dbReference type="Pfam" id="PF16974">
    <property type="entry name" value="NAR2"/>
    <property type="match status" value="1"/>
</dbReference>
<dbReference type="PANTHER" id="PTHR34806">
    <property type="entry name" value="HIGH-AFFINITY NITRATE TRANSPORTER 3.2"/>
    <property type="match status" value="1"/>
</dbReference>
<protein>
    <recommendedName>
        <fullName evidence="4">High-affinity nitrate transporter</fullName>
    </recommendedName>
</protein>
<dbReference type="GO" id="GO:0010167">
    <property type="term" value="P:response to nitrate"/>
    <property type="evidence" value="ECO:0007669"/>
    <property type="project" value="InterPro"/>
</dbReference>
<dbReference type="GO" id="GO:0005886">
    <property type="term" value="C:plasma membrane"/>
    <property type="evidence" value="ECO:0007669"/>
    <property type="project" value="TreeGrafter"/>
</dbReference>
<feature type="transmembrane region" description="Helical" evidence="1">
    <location>
        <begin position="230"/>
        <end position="251"/>
    </location>
</feature>
<feature type="signal peptide" evidence="2">
    <location>
        <begin position="1"/>
        <end position="24"/>
    </location>
</feature>
<feature type="chain" id="PRO_5031413445" description="High-affinity nitrate transporter" evidence="2">
    <location>
        <begin position="25"/>
        <end position="259"/>
    </location>
</feature>
<sequence length="259" mass="28431">MAYRSMNLLALALFGLLNSRTAFASDKTLLSEINKIFTVWSDATSCTAQSQSDVDPDPARVGCIQGLTQVQAGNKSSITVYWRGANMTGGATPSPEVAATLANVTKVTVKACFSALSTKDRKWRKKKDEIGKDKQCFKKLKEDETWPQDAHDASQVLSYTWEVADNTGKATYFFRVFGYDAQGNTIGYGDSDVLLEEPFTHGNMTIGTAEGTHGIGYWKVKGFDGLTSGVVTGVVILSILSWVLLISYFVYEHYIQKDD</sequence>
<evidence type="ECO:0000256" key="1">
    <source>
        <dbReference type="SAM" id="Phobius"/>
    </source>
</evidence>
<dbReference type="PANTHER" id="PTHR34806:SF1">
    <property type="entry name" value="HIGH-AFFINITY NITRATE TRANSPORTER 3.1"/>
    <property type="match status" value="1"/>
</dbReference>
<organism evidence="3">
    <name type="scientific">Pyramimonas obovata</name>
    <dbReference type="NCBI Taxonomy" id="1411642"/>
    <lineage>
        <taxon>Eukaryota</taxon>
        <taxon>Viridiplantae</taxon>
        <taxon>Chlorophyta</taxon>
        <taxon>Pyramimonadophyceae</taxon>
        <taxon>Pyramimonadales</taxon>
        <taxon>Pyramimonadaceae</taxon>
        <taxon>Pyramimonas</taxon>
        <taxon>Pyramimonas incertae sedis</taxon>
    </lineage>
</organism>
<dbReference type="InterPro" id="IPR016605">
    <property type="entry name" value="Transptr_NO3_Nar2"/>
</dbReference>
<dbReference type="AlphaFoldDB" id="A0A7S0MVD7"/>
<proteinExistence type="predicted"/>
<reference evidence="3" key="1">
    <citation type="submission" date="2021-01" db="EMBL/GenBank/DDBJ databases">
        <authorList>
            <person name="Corre E."/>
            <person name="Pelletier E."/>
            <person name="Niang G."/>
            <person name="Scheremetjew M."/>
            <person name="Finn R."/>
            <person name="Kale V."/>
            <person name="Holt S."/>
            <person name="Cochrane G."/>
            <person name="Meng A."/>
            <person name="Brown T."/>
            <person name="Cohen L."/>
        </authorList>
    </citation>
    <scope>NUCLEOTIDE SEQUENCE</scope>
    <source>
        <strain evidence="3">CCMP722</strain>
    </source>
</reference>
<keyword evidence="2" id="KW-0732">Signal</keyword>
<dbReference type="GO" id="GO:0015112">
    <property type="term" value="F:nitrate transmembrane transporter activity"/>
    <property type="evidence" value="ECO:0007669"/>
    <property type="project" value="TreeGrafter"/>
</dbReference>
<keyword evidence="1" id="KW-0812">Transmembrane</keyword>
<accession>A0A7S0MVD7</accession>